<protein>
    <submittedName>
        <fullName evidence="9">Efflux ABC transporter, permease protein</fullName>
    </submittedName>
</protein>
<feature type="transmembrane region" description="Helical" evidence="7">
    <location>
        <begin position="967"/>
        <end position="990"/>
    </location>
</feature>
<comment type="similarity">
    <text evidence="6">Belongs to the ABC-4 integral membrane protein family.</text>
</comment>
<dbReference type="PANTHER" id="PTHR30572">
    <property type="entry name" value="MEMBRANE COMPONENT OF TRANSPORTER-RELATED"/>
    <property type="match status" value="1"/>
</dbReference>
<keyword evidence="3 7" id="KW-0812">Transmembrane</keyword>
<evidence type="ECO:0000256" key="2">
    <source>
        <dbReference type="ARBA" id="ARBA00022475"/>
    </source>
</evidence>
<feature type="transmembrane region" description="Helical" evidence="7">
    <location>
        <begin position="543"/>
        <end position="561"/>
    </location>
</feature>
<dbReference type="RefSeq" id="WP_002849507.1">
    <property type="nucleotide sequence ID" value="NZ_ADKM02000075.1"/>
</dbReference>
<accession>E9SBV4</accession>
<dbReference type="Proteomes" id="UP000004259">
    <property type="component" value="Unassembled WGS sequence"/>
</dbReference>
<dbReference type="InterPro" id="IPR050250">
    <property type="entry name" value="Macrolide_Exporter_MacB"/>
</dbReference>
<organism evidence="9 10">
    <name type="scientific">Ruminococcus albus 8</name>
    <dbReference type="NCBI Taxonomy" id="246199"/>
    <lineage>
        <taxon>Bacteria</taxon>
        <taxon>Bacillati</taxon>
        <taxon>Bacillota</taxon>
        <taxon>Clostridia</taxon>
        <taxon>Eubacteriales</taxon>
        <taxon>Oscillospiraceae</taxon>
        <taxon>Ruminococcus</taxon>
    </lineage>
</organism>
<keyword evidence="4 7" id="KW-1133">Transmembrane helix</keyword>
<dbReference type="eggNOG" id="COG0577">
    <property type="taxonomic scope" value="Bacteria"/>
</dbReference>
<evidence type="ECO:0000256" key="1">
    <source>
        <dbReference type="ARBA" id="ARBA00004651"/>
    </source>
</evidence>
<feature type="transmembrane region" description="Helical" evidence="7">
    <location>
        <begin position="20"/>
        <end position="40"/>
    </location>
</feature>
<proteinExistence type="inferred from homology"/>
<dbReference type="AlphaFoldDB" id="E9SBV4"/>
<feature type="transmembrane region" description="Helical" evidence="7">
    <location>
        <begin position="419"/>
        <end position="442"/>
    </location>
</feature>
<keyword evidence="2" id="KW-1003">Cell membrane</keyword>
<feature type="transmembrane region" description="Helical" evidence="7">
    <location>
        <begin position="357"/>
        <end position="378"/>
    </location>
</feature>
<feature type="transmembrane region" description="Helical" evidence="7">
    <location>
        <begin position="868"/>
        <end position="888"/>
    </location>
</feature>
<name>E9SBV4_RUMAL</name>
<evidence type="ECO:0000256" key="6">
    <source>
        <dbReference type="ARBA" id="ARBA00038076"/>
    </source>
</evidence>
<sequence length="1005" mass="114116">MNKLFLITWRWLLRDKRRTALTFASIVLAVYLISFVGFYMSTALTTYHAVVEYHEPHHASLILENIEQAKKLDNNVSWESHLTKISPDGFMISDFAHDHVSSSESLFPLITINGKSIFEDKHDLQAVMISGDVKELTPKQEYSLDGEMPKHAGEVAVSKEFAGKYGDVGIGDTLTIKYDTYKGTLYCAKTDENNQLIKDSDGGLIYCEDKLGLKLRQLYGAIQYDSYELVKLFNKLYSVENGNDKPVKSVFSYNNYEFPPAYAVLSDECTESFEYTAKVTGIISSSMADIAFSIDDNEIMPYFKDSPVDYIVRVKKGLDAEQCCKKALKTFGLDNDNNTNLYVNSELLILEGRQLEYVANIGPVFAVAAIIMGIFVFLSRLIINNAFEISAAYRTEQYGALKTIGASDKQIFTMIMFECGLYLLTALPLGFLIALAVGRILLAKVRDIGLYDLIFGEAANDSFFKFELSPFVMVITLLVAAFSIFFSSYADAMRVRRMPPIQSVGYGQKKRAKTKKSRWFSRRLLGYPRGFAIKCISKQKVRFAVTLTASVMSGIFIMTFACLVETYSNRHTDTIDRCCDISASHLESDFTLESVKKDYEELKASGYFEEIIPNIVINIGSYKSAYDKDAPADLNEKCYSDKYLEYCNDPGHFVYDRYLMNVSFITRDSFEKHIHTDMTYDEFLKSGKPLVCNTVSAQCYGDIELNMLKEKYNFNECYQGIYGITYAVLDFDMFKENTDELVFNGELIDYNDDKTDTIKHEYTENVRIGGFYTTDQPDFMFSGSGIQAIMPYELAGEDIFEFQKIELKDPSPISIRFYYNGADYYIKDGCANDAISLIYKYYDSEDDDIEDFVENNEYREKIGEVIKVAIGGFAVSLAAVVLLSIFSTMRANVINRRRDFSMMRSCGMSLKQVRKSLFFEARIYAFITTLISSVIGIGVALFIYYAFFESGEFGSEMMHTLMPKFPWQVSVGIYITIMIVMAAAFVPALVTMKKENIAEEIRTDI</sequence>
<dbReference type="GO" id="GO:0005886">
    <property type="term" value="C:plasma membrane"/>
    <property type="evidence" value="ECO:0007669"/>
    <property type="project" value="UniProtKB-SubCell"/>
</dbReference>
<feature type="domain" description="ABC3 transporter permease C-terminal" evidence="8">
    <location>
        <begin position="873"/>
        <end position="993"/>
    </location>
</feature>
<feature type="transmembrane region" description="Helical" evidence="7">
    <location>
        <begin position="923"/>
        <end position="947"/>
    </location>
</feature>
<keyword evidence="5 7" id="KW-0472">Membrane</keyword>
<dbReference type="Pfam" id="PF02687">
    <property type="entry name" value="FtsX"/>
    <property type="match status" value="2"/>
</dbReference>
<comment type="subcellular location">
    <subcellularLocation>
        <location evidence="1">Cell membrane</location>
        <topology evidence="1">Multi-pass membrane protein</topology>
    </subcellularLocation>
</comment>
<evidence type="ECO:0000256" key="4">
    <source>
        <dbReference type="ARBA" id="ARBA00022989"/>
    </source>
</evidence>
<evidence type="ECO:0000256" key="5">
    <source>
        <dbReference type="ARBA" id="ARBA00023136"/>
    </source>
</evidence>
<dbReference type="PANTHER" id="PTHR30572:SF4">
    <property type="entry name" value="ABC TRANSPORTER PERMEASE YTRF"/>
    <property type="match status" value="1"/>
</dbReference>
<evidence type="ECO:0000313" key="9">
    <source>
        <dbReference type="EMBL" id="EGC03249.1"/>
    </source>
</evidence>
<dbReference type="InterPro" id="IPR003838">
    <property type="entry name" value="ABC3_permease_C"/>
</dbReference>
<dbReference type="STRING" id="246199.CUS_6769"/>
<reference evidence="9 10" key="1">
    <citation type="submission" date="2011-02" db="EMBL/GenBank/DDBJ databases">
        <authorList>
            <person name="Nelson K.E."/>
            <person name="Sutton G."/>
            <person name="Torralba M."/>
            <person name="Durkin S."/>
            <person name="Harkins D."/>
            <person name="Montgomery R."/>
            <person name="Ziemer C."/>
            <person name="Klaassens E."/>
            <person name="Ocuiv P."/>
            <person name="Morrison M."/>
        </authorList>
    </citation>
    <scope>NUCLEOTIDE SEQUENCE [LARGE SCALE GENOMIC DNA]</scope>
    <source>
        <strain evidence="9 10">8</strain>
    </source>
</reference>
<evidence type="ECO:0000256" key="3">
    <source>
        <dbReference type="ARBA" id="ARBA00022692"/>
    </source>
</evidence>
<comment type="caution">
    <text evidence="9">The sequence shown here is derived from an EMBL/GenBank/DDBJ whole genome shotgun (WGS) entry which is preliminary data.</text>
</comment>
<evidence type="ECO:0000259" key="8">
    <source>
        <dbReference type="Pfam" id="PF02687"/>
    </source>
</evidence>
<dbReference type="OrthoDB" id="9793166at2"/>
<evidence type="ECO:0000313" key="10">
    <source>
        <dbReference type="Proteomes" id="UP000004259"/>
    </source>
</evidence>
<gene>
    <name evidence="9" type="ORF">CUS_6769</name>
</gene>
<feature type="domain" description="ABC3 transporter permease C-terminal" evidence="8">
    <location>
        <begin position="370"/>
        <end position="500"/>
    </location>
</feature>
<dbReference type="GO" id="GO:0022857">
    <property type="term" value="F:transmembrane transporter activity"/>
    <property type="evidence" value="ECO:0007669"/>
    <property type="project" value="TreeGrafter"/>
</dbReference>
<dbReference type="EMBL" id="ADKM02000075">
    <property type="protein sequence ID" value="EGC03249.1"/>
    <property type="molecule type" value="Genomic_DNA"/>
</dbReference>
<evidence type="ECO:0000256" key="7">
    <source>
        <dbReference type="SAM" id="Phobius"/>
    </source>
</evidence>
<feature type="transmembrane region" description="Helical" evidence="7">
    <location>
        <begin position="471"/>
        <end position="490"/>
    </location>
</feature>
<keyword evidence="10" id="KW-1185">Reference proteome</keyword>